<keyword evidence="4 5" id="KW-0342">GTP-binding</keyword>
<proteinExistence type="inferred from homology"/>
<keyword evidence="2 5" id="KW-0548">Nucleotidyltransferase</keyword>
<keyword evidence="1 5" id="KW-0808">Transferase</keyword>
<dbReference type="UniPathway" id="UPA00071"/>
<dbReference type="HAMAP" id="MF_02114">
    <property type="entry name" value="CofC"/>
    <property type="match status" value="1"/>
</dbReference>
<evidence type="ECO:0000256" key="3">
    <source>
        <dbReference type="ARBA" id="ARBA00022741"/>
    </source>
</evidence>
<dbReference type="InterPro" id="IPR029044">
    <property type="entry name" value="Nucleotide-diphossugar_trans"/>
</dbReference>
<feature type="binding site" evidence="5">
    <location>
        <position position="167"/>
    </location>
    <ligand>
        <name>phosphoenolpyruvate</name>
        <dbReference type="ChEBI" id="CHEBI:58702"/>
    </ligand>
</feature>
<keyword evidence="7" id="KW-1185">Reference proteome</keyword>
<reference evidence="6 7" key="1">
    <citation type="journal article" date="2017" name="Chemistry">
        <title>Isolation, Biosynthesis and Chemical Modifications of Rubterolones A-F: Rare Tropolone Alkaloids from Actinomadura sp. 5-2.</title>
        <authorList>
            <person name="Guo H."/>
            <person name="Benndorf R."/>
            <person name="Leichnitz D."/>
            <person name="Klassen J.L."/>
            <person name="Vollmers J."/>
            <person name="Gorls H."/>
            <person name="Steinacker M."/>
            <person name="Weigel C."/>
            <person name="Dahse H.M."/>
            <person name="Kaster A.K."/>
            <person name="de Beer Z.W."/>
            <person name="Poulsen M."/>
            <person name="Beemelmanns C."/>
        </authorList>
    </citation>
    <scope>NUCLEOTIDE SEQUENCE [LARGE SCALE GENOMIC DNA]</scope>
    <source>
        <strain evidence="6 7">5-2</strain>
    </source>
</reference>
<dbReference type="GO" id="GO:0052645">
    <property type="term" value="P:F420-0 metabolic process"/>
    <property type="evidence" value="ECO:0007669"/>
    <property type="project" value="UniProtKB-UniRule"/>
</dbReference>
<evidence type="ECO:0000256" key="4">
    <source>
        <dbReference type="ARBA" id="ARBA00023134"/>
    </source>
</evidence>
<dbReference type="PANTHER" id="PTHR40392:SF1">
    <property type="entry name" value="2-PHOSPHO-L-LACTATE GUANYLYLTRANSFERASE"/>
    <property type="match status" value="1"/>
</dbReference>
<comment type="function">
    <text evidence="5">Guanylyltransferase that catalyzes the activation of phosphoenolpyruvate (PEP) as enolpyruvoyl-2-diphospho-5'-guanosine, via the condensation of PEP with GTP. It is involved in the biosynthesis of coenzyme F420, a hydride carrier cofactor.</text>
</comment>
<evidence type="ECO:0000313" key="6">
    <source>
        <dbReference type="EMBL" id="POM24592.1"/>
    </source>
</evidence>
<feature type="binding site" evidence="5">
    <location>
        <position position="164"/>
    </location>
    <ligand>
        <name>phosphoenolpyruvate</name>
        <dbReference type="ChEBI" id="CHEBI:58702"/>
    </ligand>
</feature>
<dbReference type="Proteomes" id="UP000242367">
    <property type="component" value="Unassembled WGS sequence"/>
</dbReference>
<dbReference type="EC" id="2.7.7.105" evidence="5"/>
<dbReference type="NCBIfam" id="TIGR03552">
    <property type="entry name" value="F420_cofC"/>
    <property type="match status" value="1"/>
</dbReference>
<dbReference type="PANTHER" id="PTHR40392">
    <property type="entry name" value="2-PHOSPHO-L-LACTATE GUANYLYLTRANSFERASE"/>
    <property type="match status" value="1"/>
</dbReference>
<evidence type="ECO:0000313" key="7">
    <source>
        <dbReference type="Proteomes" id="UP000242367"/>
    </source>
</evidence>
<evidence type="ECO:0000256" key="1">
    <source>
        <dbReference type="ARBA" id="ARBA00022679"/>
    </source>
</evidence>
<comment type="similarity">
    <text evidence="5">Belongs to the CofC family.</text>
</comment>
<keyword evidence="3 5" id="KW-0547">Nucleotide-binding</keyword>
<dbReference type="GO" id="GO:0043814">
    <property type="term" value="F:phospholactate guanylyltransferase activity"/>
    <property type="evidence" value="ECO:0007669"/>
    <property type="project" value="InterPro"/>
</dbReference>
<feature type="binding site" evidence="5">
    <location>
        <position position="148"/>
    </location>
    <ligand>
        <name>phosphoenolpyruvate</name>
        <dbReference type="ChEBI" id="CHEBI:58702"/>
    </ligand>
</feature>
<protein>
    <recommendedName>
        <fullName evidence="5">Phosphoenolpyruvate guanylyltransferase</fullName>
        <shortName evidence="5">PEP guanylyltransferase</shortName>
        <ecNumber evidence="5">2.7.7.105</ecNumber>
    </recommendedName>
</protein>
<evidence type="ECO:0000256" key="2">
    <source>
        <dbReference type="ARBA" id="ARBA00022695"/>
    </source>
</evidence>
<dbReference type="InterPro" id="IPR002835">
    <property type="entry name" value="CofC"/>
</dbReference>
<dbReference type="Gene3D" id="3.90.550.10">
    <property type="entry name" value="Spore Coat Polysaccharide Biosynthesis Protein SpsA, Chain A"/>
    <property type="match status" value="1"/>
</dbReference>
<comment type="caution">
    <text evidence="6">The sequence shown here is derived from an EMBL/GenBank/DDBJ whole genome shotgun (WGS) entry which is preliminary data.</text>
</comment>
<organism evidence="6 7">
    <name type="scientific">Actinomadura rubteroloni</name>
    <dbReference type="NCBI Taxonomy" id="1926885"/>
    <lineage>
        <taxon>Bacteria</taxon>
        <taxon>Bacillati</taxon>
        <taxon>Actinomycetota</taxon>
        <taxon>Actinomycetes</taxon>
        <taxon>Streptosporangiales</taxon>
        <taxon>Thermomonosporaceae</taxon>
        <taxon>Actinomadura</taxon>
    </lineage>
</organism>
<dbReference type="RefSeq" id="WP_103563702.1">
    <property type="nucleotide sequence ID" value="NZ_MTBP01000002.1"/>
</dbReference>
<gene>
    <name evidence="6" type="primary">cofC_1</name>
    <name evidence="5" type="synonym">fbiD</name>
    <name evidence="6" type="ORF">BTM25_32230</name>
</gene>
<dbReference type="Pfam" id="PF01983">
    <property type="entry name" value="CofC"/>
    <property type="match status" value="1"/>
</dbReference>
<dbReference type="AlphaFoldDB" id="A0A2P4UHQ8"/>
<comment type="catalytic activity">
    <reaction evidence="5">
        <text>phosphoenolpyruvate + GTP + H(+) = enolpyruvoyl-2-diphospho-5'-guanosine + diphosphate</text>
        <dbReference type="Rhea" id="RHEA:30519"/>
        <dbReference type="ChEBI" id="CHEBI:15378"/>
        <dbReference type="ChEBI" id="CHEBI:33019"/>
        <dbReference type="ChEBI" id="CHEBI:37565"/>
        <dbReference type="ChEBI" id="CHEBI:58702"/>
        <dbReference type="ChEBI" id="CHEBI:143701"/>
        <dbReference type="EC" id="2.7.7.105"/>
    </reaction>
</comment>
<sequence length="228" mass="22715">MSTAAQSAPSLRWSLVVPVKVLARAKTRMSAAAGPHRAALALAVAADTVAAALRCPLVDAVTVVTDDPLPAAELAALGARVVPDEPDAGLNPALAHGARRAREAAPAAAVGALSADLPALRPAELAKVLAAAATAPEAFVPDAAAVGTTLYTARPGTVFAPAFGGASRAAHRARGVRELLLDGTDSVRRDVDTPADLRAALVLGTGPRTAAVAALLPGLAGETPRPAR</sequence>
<accession>A0A2P4UHQ8</accession>
<dbReference type="GO" id="GO:0005525">
    <property type="term" value="F:GTP binding"/>
    <property type="evidence" value="ECO:0007669"/>
    <property type="project" value="UniProtKB-KW"/>
</dbReference>
<dbReference type="EMBL" id="MTBP01000002">
    <property type="protein sequence ID" value="POM24592.1"/>
    <property type="molecule type" value="Genomic_DNA"/>
</dbReference>
<evidence type="ECO:0000256" key="5">
    <source>
        <dbReference type="HAMAP-Rule" id="MF_02114"/>
    </source>
</evidence>
<name>A0A2P4UHQ8_9ACTN</name>
<comment type="pathway">
    <text evidence="5">Cofactor biosynthesis; coenzyme F420 biosynthesis.</text>
</comment>
<dbReference type="SUPFAM" id="SSF53448">
    <property type="entry name" value="Nucleotide-diphospho-sugar transferases"/>
    <property type="match status" value="1"/>
</dbReference>